<reference evidence="3 4" key="1">
    <citation type="submission" date="2015-11" db="EMBL/GenBank/DDBJ databases">
        <title>Draft Genome Sequence of the Strain BR 10303 (Bradyrhizobium sp.) isolated from nodules of Centrolobium paraense.</title>
        <authorList>
            <person name="Zelli J.E."/>
            <person name="Simoes-Araujo J.L."/>
            <person name="Barauna A.C."/>
            <person name="Silva K."/>
        </authorList>
    </citation>
    <scope>NUCLEOTIDE SEQUENCE [LARGE SCALE GENOMIC DNA]</scope>
    <source>
        <strain evidence="3 4">BR 10303</strain>
    </source>
</reference>
<dbReference type="InterPro" id="IPR034733">
    <property type="entry name" value="AcCoA_carboxyl_beta"/>
</dbReference>
<dbReference type="AlphaFoldDB" id="A0A120FQK2"/>
<dbReference type="PROSITE" id="PS50989">
    <property type="entry name" value="COA_CT_CTER"/>
    <property type="match status" value="1"/>
</dbReference>
<accession>A0A120FQK2</accession>
<dbReference type="Proteomes" id="UP000057737">
    <property type="component" value="Unassembled WGS sequence"/>
</dbReference>
<dbReference type="SUPFAM" id="SSF52096">
    <property type="entry name" value="ClpP/crotonase"/>
    <property type="match status" value="2"/>
</dbReference>
<sequence>MTMMKSDVAVGSEEYRRNRQAYEARIADLYRRRAEAALGGPERARRLHKERNQLLPRERIAALIDPGSPFFEFCQLAGEGMYEGVPPGGSIITGVGIIKGRPCMIIANEPTVKGGTYYGITCKKHVRAQRFAWQHRLPCITMVQSGGANLPDQPNIFPDEGQFGSIFYNQIRMSGEGIAQIAIVHGPSTAGGAYMPALCDETVIVRNQGAMFLGGPQLVYAATREEVGIEELGGGEMHSRISGVTDHLAENDGHAVAITRDIVANLGEIPAQRRTVAPTREPAFDPKEIYGLISSDPRIPTSNRDILARLVDGSEFHEFKPLYGDTLITGFAKIMGFEVGILCNNGVLFSESALKATHFIDLCCKRDIPLLFIADVTGFMVGREAEEGGISKDGAKMITAMASANVPKYTLIIGNAYGAGYLAMCGRAFKPNAMMMWPNGRSAIMGPDQAATTLAMVRDEVHKREGTSWTEAEREAYMAPTRKTFEEFANAYNFARNTWCDMVIDPLETRQVMSLLLDLAGRLPPQPTNFGVLRM</sequence>
<dbReference type="GO" id="GO:1905202">
    <property type="term" value="C:methylcrotonoyl-CoA carboxylase complex"/>
    <property type="evidence" value="ECO:0007669"/>
    <property type="project" value="TreeGrafter"/>
</dbReference>
<dbReference type="FunFam" id="3.90.226.10:FF:000046">
    <property type="entry name" value="Geranyl-CoA carboxylase beta subunit"/>
    <property type="match status" value="1"/>
</dbReference>
<dbReference type="GO" id="GO:0006552">
    <property type="term" value="P:L-leucine catabolic process"/>
    <property type="evidence" value="ECO:0007669"/>
    <property type="project" value="TreeGrafter"/>
</dbReference>
<dbReference type="InterPro" id="IPR029045">
    <property type="entry name" value="ClpP/crotonase-like_dom_sf"/>
</dbReference>
<feature type="domain" description="CoA carboxyltransferase C-terminal" evidence="2">
    <location>
        <begin position="292"/>
        <end position="521"/>
    </location>
</feature>
<dbReference type="RefSeq" id="WP_066503450.1">
    <property type="nucleotide sequence ID" value="NZ_LNCU01000036.1"/>
</dbReference>
<keyword evidence="4" id="KW-1185">Reference proteome</keyword>
<dbReference type="OrthoDB" id="9803706at2"/>
<evidence type="ECO:0000313" key="4">
    <source>
        <dbReference type="Proteomes" id="UP000057737"/>
    </source>
</evidence>
<gene>
    <name evidence="3" type="ORF">AS156_34365</name>
</gene>
<evidence type="ECO:0000313" key="3">
    <source>
        <dbReference type="EMBL" id="KWV58654.1"/>
    </source>
</evidence>
<proteinExistence type="predicted"/>
<dbReference type="GO" id="GO:0004485">
    <property type="term" value="F:methylcrotonoyl-CoA carboxylase activity"/>
    <property type="evidence" value="ECO:0007669"/>
    <property type="project" value="TreeGrafter"/>
</dbReference>
<organism evidence="3 4">
    <name type="scientific">Bradyrhizobium macuxiense</name>
    <dbReference type="NCBI Taxonomy" id="1755647"/>
    <lineage>
        <taxon>Bacteria</taxon>
        <taxon>Pseudomonadati</taxon>
        <taxon>Pseudomonadota</taxon>
        <taxon>Alphaproteobacteria</taxon>
        <taxon>Hyphomicrobiales</taxon>
        <taxon>Nitrobacteraceae</taxon>
        <taxon>Bradyrhizobium</taxon>
    </lineage>
</organism>
<dbReference type="PANTHER" id="PTHR22855">
    <property type="entry name" value="ACETYL, PROPIONYL, PYRUVATE, AND GLUTACONYL CARBOXYLASE-RELATED"/>
    <property type="match status" value="1"/>
</dbReference>
<dbReference type="PANTHER" id="PTHR22855:SF13">
    <property type="entry name" value="METHYLCROTONOYL-COA CARBOXYLASE BETA CHAIN, MITOCHONDRIAL"/>
    <property type="match status" value="1"/>
</dbReference>
<dbReference type="InterPro" id="IPR045190">
    <property type="entry name" value="MCCB/AccD1-like"/>
</dbReference>
<dbReference type="PROSITE" id="PS50980">
    <property type="entry name" value="COA_CT_NTER"/>
    <property type="match status" value="1"/>
</dbReference>
<dbReference type="FunFam" id="3.90.226.10:FF:000004">
    <property type="entry name" value="Methylcrotonoyl-CoA carboxylase beta chain"/>
    <property type="match status" value="1"/>
</dbReference>
<name>A0A120FQK2_9BRAD</name>
<protein>
    <submittedName>
        <fullName evidence="3">Methylcrotonoyl-CoA carboxylase</fullName>
    </submittedName>
</protein>
<comment type="caution">
    <text evidence="3">The sequence shown here is derived from an EMBL/GenBank/DDBJ whole genome shotgun (WGS) entry which is preliminary data.</text>
</comment>
<dbReference type="InterPro" id="IPR011763">
    <property type="entry name" value="COA_CT_C"/>
</dbReference>
<feature type="domain" description="CoA carboxyltransferase N-terminal" evidence="1">
    <location>
        <begin position="22"/>
        <end position="278"/>
    </location>
</feature>
<dbReference type="EMBL" id="LNCU01000036">
    <property type="protein sequence ID" value="KWV58654.1"/>
    <property type="molecule type" value="Genomic_DNA"/>
</dbReference>
<evidence type="ECO:0000259" key="2">
    <source>
        <dbReference type="PROSITE" id="PS50989"/>
    </source>
</evidence>
<evidence type="ECO:0000259" key="1">
    <source>
        <dbReference type="PROSITE" id="PS50980"/>
    </source>
</evidence>
<dbReference type="InterPro" id="IPR011762">
    <property type="entry name" value="COA_CT_N"/>
</dbReference>
<dbReference type="Pfam" id="PF01039">
    <property type="entry name" value="Carboxyl_trans"/>
    <property type="match status" value="1"/>
</dbReference>
<dbReference type="Gene3D" id="3.90.226.10">
    <property type="entry name" value="2-enoyl-CoA Hydratase, Chain A, domain 1"/>
    <property type="match status" value="2"/>
</dbReference>